<dbReference type="CDD" id="cd00082">
    <property type="entry name" value="HisKA"/>
    <property type="match status" value="1"/>
</dbReference>
<dbReference type="GO" id="GO:0006355">
    <property type="term" value="P:regulation of DNA-templated transcription"/>
    <property type="evidence" value="ECO:0007669"/>
    <property type="project" value="InterPro"/>
</dbReference>
<dbReference type="InterPro" id="IPR035965">
    <property type="entry name" value="PAS-like_dom_sf"/>
</dbReference>
<feature type="modified residue" description="Phosphohistidine" evidence="16">
    <location>
        <position position="1117"/>
    </location>
</feature>
<dbReference type="Proteomes" id="UP000199421">
    <property type="component" value="Unassembled WGS sequence"/>
</dbReference>
<evidence type="ECO:0000256" key="12">
    <source>
        <dbReference type="ARBA" id="ARBA00023012"/>
    </source>
</evidence>
<feature type="domain" description="PAC" evidence="21">
    <location>
        <begin position="485"/>
        <end position="536"/>
    </location>
</feature>
<evidence type="ECO:0000259" key="21">
    <source>
        <dbReference type="PROSITE" id="PS50113"/>
    </source>
</evidence>
<feature type="domain" description="PAS" evidence="20">
    <location>
        <begin position="186"/>
        <end position="228"/>
    </location>
</feature>
<evidence type="ECO:0000256" key="4">
    <source>
        <dbReference type="ARBA" id="ARBA00022475"/>
    </source>
</evidence>
<dbReference type="InterPro" id="IPR029016">
    <property type="entry name" value="GAF-like_dom_sf"/>
</dbReference>
<evidence type="ECO:0000256" key="16">
    <source>
        <dbReference type="PROSITE-ProRule" id="PRU00110"/>
    </source>
</evidence>
<evidence type="ECO:0000259" key="18">
    <source>
        <dbReference type="PROSITE" id="PS50109"/>
    </source>
</evidence>
<keyword evidence="9" id="KW-0418">Kinase</keyword>
<comment type="catalytic activity">
    <reaction evidence="1">
        <text>ATP + protein L-histidine = ADP + protein N-phospho-L-histidine.</text>
        <dbReference type="EC" id="2.7.13.3"/>
    </reaction>
</comment>
<dbReference type="Gene3D" id="3.30.565.10">
    <property type="entry name" value="Histidine kinase-like ATPase, C-terminal domain"/>
    <property type="match status" value="1"/>
</dbReference>
<dbReference type="InterPro" id="IPR001610">
    <property type="entry name" value="PAC"/>
</dbReference>
<feature type="domain" description="Response regulatory" evidence="19">
    <location>
        <begin position="793"/>
        <end position="912"/>
    </location>
</feature>
<evidence type="ECO:0000256" key="17">
    <source>
        <dbReference type="PROSITE-ProRule" id="PRU00169"/>
    </source>
</evidence>
<evidence type="ECO:0000256" key="10">
    <source>
        <dbReference type="ARBA" id="ARBA00022840"/>
    </source>
</evidence>
<evidence type="ECO:0000256" key="14">
    <source>
        <dbReference type="ARBA" id="ARBA00064003"/>
    </source>
</evidence>
<feature type="modified residue" description="4-aspartylphosphate" evidence="17">
    <location>
        <position position="843"/>
    </location>
</feature>
<dbReference type="Gene3D" id="3.30.450.40">
    <property type="match status" value="1"/>
</dbReference>
<evidence type="ECO:0000256" key="1">
    <source>
        <dbReference type="ARBA" id="ARBA00000085"/>
    </source>
</evidence>
<dbReference type="EC" id="2.7.13.3" evidence="3"/>
<comment type="subcellular location">
    <subcellularLocation>
        <location evidence="2">Cell membrane</location>
        <topology evidence="2">Multi-pass membrane protein</topology>
    </subcellularLocation>
</comment>
<keyword evidence="4" id="KW-1003">Cell membrane</keyword>
<evidence type="ECO:0000256" key="11">
    <source>
        <dbReference type="ARBA" id="ARBA00022989"/>
    </source>
</evidence>
<dbReference type="SMART" id="SM00387">
    <property type="entry name" value="HATPase_c"/>
    <property type="match status" value="1"/>
</dbReference>
<dbReference type="InterPro" id="IPR013655">
    <property type="entry name" value="PAS_fold_3"/>
</dbReference>
<dbReference type="InterPro" id="IPR004358">
    <property type="entry name" value="Sig_transdc_His_kin-like_C"/>
</dbReference>
<dbReference type="PRINTS" id="PR00344">
    <property type="entry name" value="BCTRLSENSOR"/>
</dbReference>
<proteinExistence type="predicted"/>
<keyword evidence="24" id="KW-1185">Reference proteome</keyword>
<evidence type="ECO:0000313" key="24">
    <source>
        <dbReference type="Proteomes" id="UP000199421"/>
    </source>
</evidence>
<evidence type="ECO:0000259" key="20">
    <source>
        <dbReference type="PROSITE" id="PS50112"/>
    </source>
</evidence>
<keyword evidence="11" id="KW-1133">Transmembrane helix</keyword>
<dbReference type="InterPro" id="IPR005467">
    <property type="entry name" value="His_kinase_dom"/>
</dbReference>
<keyword evidence="13" id="KW-0472">Membrane</keyword>
<dbReference type="Pfam" id="PF02518">
    <property type="entry name" value="HATPase_c"/>
    <property type="match status" value="1"/>
</dbReference>
<dbReference type="PROSITE" id="PS50112">
    <property type="entry name" value="PAS"/>
    <property type="match status" value="2"/>
</dbReference>
<dbReference type="FunFam" id="3.30.565.10:FF:000010">
    <property type="entry name" value="Sensor histidine kinase RcsC"/>
    <property type="match status" value="1"/>
</dbReference>
<evidence type="ECO:0000259" key="22">
    <source>
        <dbReference type="PROSITE" id="PS50894"/>
    </source>
</evidence>
<dbReference type="InterPro" id="IPR003661">
    <property type="entry name" value="HisK_dim/P_dom"/>
</dbReference>
<feature type="domain" description="Histidine kinase" evidence="18">
    <location>
        <begin position="554"/>
        <end position="777"/>
    </location>
</feature>
<evidence type="ECO:0000256" key="8">
    <source>
        <dbReference type="ARBA" id="ARBA00022741"/>
    </source>
</evidence>
<dbReference type="AlphaFoldDB" id="A0A1H7KXV6"/>
<accession>A0A1H7KXV6</accession>
<dbReference type="SUPFAM" id="SSF55781">
    <property type="entry name" value="GAF domain-like"/>
    <property type="match status" value="1"/>
</dbReference>
<dbReference type="InterPro" id="IPR003018">
    <property type="entry name" value="GAF"/>
</dbReference>
<dbReference type="GO" id="GO:0005524">
    <property type="term" value="F:ATP binding"/>
    <property type="evidence" value="ECO:0007669"/>
    <property type="project" value="UniProtKB-KW"/>
</dbReference>
<dbReference type="Pfam" id="PF00512">
    <property type="entry name" value="HisKA"/>
    <property type="match status" value="1"/>
</dbReference>
<dbReference type="InterPro" id="IPR036641">
    <property type="entry name" value="HPT_dom_sf"/>
</dbReference>
<evidence type="ECO:0000256" key="9">
    <source>
        <dbReference type="ARBA" id="ARBA00022777"/>
    </source>
</evidence>
<organism evidence="23 24">
    <name type="scientific">Olivibacter domesticus</name>
    <name type="common">Pseudosphingobacterium domesticum</name>
    <dbReference type="NCBI Taxonomy" id="407022"/>
    <lineage>
        <taxon>Bacteria</taxon>
        <taxon>Pseudomonadati</taxon>
        <taxon>Bacteroidota</taxon>
        <taxon>Sphingobacteriia</taxon>
        <taxon>Sphingobacteriales</taxon>
        <taxon>Sphingobacteriaceae</taxon>
        <taxon>Olivibacter</taxon>
    </lineage>
</organism>
<evidence type="ECO:0000256" key="3">
    <source>
        <dbReference type="ARBA" id="ARBA00012438"/>
    </source>
</evidence>
<feature type="domain" description="Response regulatory" evidence="19">
    <location>
        <begin position="935"/>
        <end position="1053"/>
    </location>
</feature>
<dbReference type="Gene3D" id="1.10.287.130">
    <property type="match status" value="1"/>
</dbReference>
<evidence type="ECO:0000256" key="15">
    <source>
        <dbReference type="ARBA" id="ARBA00068150"/>
    </source>
</evidence>
<dbReference type="CDD" id="cd17546">
    <property type="entry name" value="REC_hyHK_CKI1_RcsC-like"/>
    <property type="match status" value="2"/>
</dbReference>
<name>A0A1H7KXV6_OLID1</name>
<dbReference type="Gene3D" id="3.40.50.2300">
    <property type="match status" value="2"/>
</dbReference>
<dbReference type="InterPro" id="IPR036890">
    <property type="entry name" value="HATPase_C_sf"/>
</dbReference>
<sequence length="1172" mass="132388">MNHPVPKNEKERVQALRNYGILDSLEEDEFNNITEAASLICDTSISLISLIDENRQWIKAKKGIDITETHRSDSVCQYTILGDKIFEVTDLSKDVRFLGNRDLTDGSQLSFYAGFPLIDPNGYALGALCVIDKQPKKLNRKQKRLLELLAKNVVTLILERKHTQEAKYFAKLFVISKDLISSVMLDGTIKMVNPAFRNLLGWKEEDLLERNILEFVYQEDLKKTEEELGSRSLGKSTIHFTNRLLTKDGNHRTIQWSVNPNSIENQVFVVGRDITVETIKNQELEISENKLRSFFENSQGLMCTHDLSGNFLSVNQAGAAILGYEKSEILGMSLFDLVPSYHHEFLQNYLKKIKENRKDSGLMKTLHKNGDPLFWLYNNVLEQDADGNDYVIGNAIDMTERLKLERDLKKTKEMLEQTNLVSKVGGWEVDLVNNRTIWSDVTKRIHEVPADYEPNTQKALAFYEDESREVIQEAFQDAITKGIPYDLELQLLTAKGRLIWVRSYGQPEIVDGVCKRVYGAFQDITESHEKNQELKKAKLLAEQASKAKSEFLANMSHEIRTPLNGVIGFTDLILKTALNETQKEYLAIVNDSAISLLAIINDILDFSKIEAGKLELNIEKVDLFDLGEQVTNVITYQAQKKGLELLLDISPYLPRFIWADDARLKQILINLLGNAIKFTEAGEIELKIEEIERSSQENKLTLRFFVTDTGIGIQPDKQQKIFEAFAQEDSTISKKYGGTGLGLTISNKLLGLMGSTLALKSDVGFGSTFYFDLELSYEDGDPAHNGDLVDIQSVLVVDDNEHNRMILKRMLSSKQIDVESVNNGFDALQKLYDGKSYDLLIIDYHMPIIDGLEVIRKIRQNTISENFQVPIILLHSSSEDGTIIRETKDLAVSHLTKPINSRDMYEALKKIHNIGNVEVFGIDSSTSDIVTSSFEVLIAEDNTVNMLLTSTIITRVAPKIRISKAENGLLAVEACRAQMPDLIFMDIQMPELNGLEAARRIRLLPYGNDVIIIALTAGNVKGEREKCLAAGFNDFIAKPIVEKDIESKIKKWLAPKNEEDIDEQMHFNSKKIEEYADGDEQFARELIKVTISELEKASQKLQEGKELDLLSLNQLGHKLSGTASAAGLIVLTELANKLEKSNSLEEVNANMLVSQIQHEIQVINAFFKRKFS</sequence>
<dbReference type="CDD" id="cd16922">
    <property type="entry name" value="HATPase_EvgS-ArcB-TorS-like"/>
    <property type="match status" value="1"/>
</dbReference>
<dbReference type="Pfam" id="PF00989">
    <property type="entry name" value="PAS"/>
    <property type="match status" value="1"/>
</dbReference>
<evidence type="ECO:0000256" key="13">
    <source>
        <dbReference type="ARBA" id="ARBA00023136"/>
    </source>
</evidence>
<dbReference type="InterPro" id="IPR000700">
    <property type="entry name" value="PAS-assoc_C"/>
</dbReference>
<dbReference type="GO" id="GO:0000155">
    <property type="term" value="F:phosphorelay sensor kinase activity"/>
    <property type="evidence" value="ECO:0007669"/>
    <property type="project" value="InterPro"/>
</dbReference>
<dbReference type="SMART" id="SM00448">
    <property type="entry name" value="REC"/>
    <property type="match status" value="2"/>
</dbReference>
<dbReference type="NCBIfam" id="TIGR00229">
    <property type="entry name" value="sensory_box"/>
    <property type="match status" value="2"/>
</dbReference>
<dbReference type="PANTHER" id="PTHR45339:SF1">
    <property type="entry name" value="HYBRID SIGNAL TRANSDUCTION HISTIDINE KINASE J"/>
    <property type="match status" value="1"/>
</dbReference>
<keyword evidence="8" id="KW-0547">Nucleotide-binding</keyword>
<keyword evidence="12" id="KW-0902">Two-component regulatory system</keyword>
<dbReference type="SMART" id="SM00065">
    <property type="entry name" value="GAF"/>
    <property type="match status" value="1"/>
</dbReference>
<dbReference type="PROSITE" id="PS50113">
    <property type="entry name" value="PAC"/>
    <property type="match status" value="1"/>
</dbReference>
<dbReference type="SMART" id="SM00086">
    <property type="entry name" value="PAC"/>
    <property type="match status" value="3"/>
</dbReference>
<dbReference type="STRING" id="407022.SAMN05661044_01492"/>
<keyword evidence="5 17" id="KW-0597">Phosphoprotein</keyword>
<dbReference type="FunFam" id="1.10.287.130:FF:000002">
    <property type="entry name" value="Two-component osmosensing histidine kinase"/>
    <property type="match status" value="1"/>
</dbReference>
<dbReference type="PROSITE" id="PS50110">
    <property type="entry name" value="RESPONSE_REGULATORY"/>
    <property type="match status" value="2"/>
</dbReference>
<dbReference type="Gene3D" id="1.20.120.160">
    <property type="entry name" value="HPT domain"/>
    <property type="match status" value="1"/>
</dbReference>
<dbReference type="PROSITE" id="PS50109">
    <property type="entry name" value="HIS_KIN"/>
    <property type="match status" value="1"/>
</dbReference>
<feature type="domain" description="HPt" evidence="22">
    <location>
        <begin position="1075"/>
        <end position="1166"/>
    </location>
</feature>
<dbReference type="SUPFAM" id="SSF47226">
    <property type="entry name" value="Histidine-containing phosphotransfer domain, HPT domain"/>
    <property type="match status" value="1"/>
</dbReference>
<dbReference type="EMBL" id="FOAF01000001">
    <property type="protein sequence ID" value="SEK91380.1"/>
    <property type="molecule type" value="Genomic_DNA"/>
</dbReference>
<dbReference type="InterPro" id="IPR013767">
    <property type="entry name" value="PAS_fold"/>
</dbReference>
<feature type="modified residue" description="4-aspartylphosphate" evidence="17">
    <location>
        <position position="986"/>
    </location>
</feature>
<dbReference type="InterPro" id="IPR003594">
    <property type="entry name" value="HATPase_dom"/>
</dbReference>
<dbReference type="SUPFAM" id="SSF55874">
    <property type="entry name" value="ATPase domain of HSP90 chaperone/DNA topoisomerase II/histidine kinase"/>
    <property type="match status" value="1"/>
</dbReference>
<dbReference type="InterPro" id="IPR011006">
    <property type="entry name" value="CheY-like_superfamily"/>
</dbReference>
<dbReference type="SMART" id="SM00388">
    <property type="entry name" value="HisKA"/>
    <property type="match status" value="1"/>
</dbReference>
<comment type="subunit">
    <text evidence="14">At low DSF concentrations, interacts with RpfF.</text>
</comment>
<evidence type="ECO:0000256" key="2">
    <source>
        <dbReference type="ARBA" id="ARBA00004651"/>
    </source>
</evidence>
<dbReference type="InterPro" id="IPR008207">
    <property type="entry name" value="Sig_transdc_His_kin_Hpt_dom"/>
</dbReference>
<dbReference type="InterPro" id="IPR001789">
    <property type="entry name" value="Sig_transdc_resp-reg_receiver"/>
</dbReference>
<evidence type="ECO:0000259" key="19">
    <source>
        <dbReference type="PROSITE" id="PS50110"/>
    </source>
</evidence>
<keyword evidence="10" id="KW-0067">ATP-binding</keyword>
<evidence type="ECO:0000256" key="5">
    <source>
        <dbReference type="ARBA" id="ARBA00022553"/>
    </source>
</evidence>
<dbReference type="InterPro" id="IPR036097">
    <property type="entry name" value="HisK_dim/P_sf"/>
</dbReference>
<evidence type="ECO:0000313" key="23">
    <source>
        <dbReference type="EMBL" id="SEK91380.1"/>
    </source>
</evidence>
<feature type="domain" description="PAS" evidence="20">
    <location>
        <begin position="287"/>
        <end position="357"/>
    </location>
</feature>
<keyword evidence="7" id="KW-0812">Transmembrane</keyword>
<evidence type="ECO:0000256" key="6">
    <source>
        <dbReference type="ARBA" id="ARBA00022679"/>
    </source>
</evidence>
<dbReference type="SUPFAM" id="SSF47384">
    <property type="entry name" value="Homodimeric domain of signal transducing histidine kinase"/>
    <property type="match status" value="1"/>
</dbReference>
<dbReference type="PANTHER" id="PTHR45339">
    <property type="entry name" value="HYBRID SIGNAL TRANSDUCTION HISTIDINE KINASE J"/>
    <property type="match status" value="1"/>
</dbReference>
<dbReference type="Gene3D" id="3.30.450.20">
    <property type="entry name" value="PAS domain"/>
    <property type="match status" value="3"/>
</dbReference>
<dbReference type="SMART" id="SM00091">
    <property type="entry name" value="PAS"/>
    <property type="match status" value="2"/>
</dbReference>
<dbReference type="Pfam" id="PF08447">
    <property type="entry name" value="PAS_3"/>
    <property type="match status" value="2"/>
</dbReference>
<dbReference type="Pfam" id="PF00072">
    <property type="entry name" value="Response_reg"/>
    <property type="match status" value="2"/>
</dbReference>
<dbReference type="GO" id="GO:0005886">
    <property type="term" value="C:plasma membrane"/>
    <property type="evidence" value="ECO:0007669"/>
    <property type="project" value="UniProtKB-SubCell"/>
</dbReference>
<keyword evidence="6" id="KW-0808">Transferase</keyword>
<reference evidence="24" key="1">
    <citation type="submission" date="2016-10" db="EMBL/GenBank/DDBJ databases">
        <authorList>
            <person name="Varghese N."/>
            <person name="Submissions S."/>
        </authorList>
    </citation>
    <scope>NUCLEOTIDE SEQUENCE [LARGE SCALE GENOMIC DNA]</scope>
    <source>
        <strain evidence="24">DSM 18733</strain>
    </source>
</reference>
<gene>
    <name evidence="23" type="ORF">SAMN05661044_01492</name>
</gene>
<dbReference type="RefSeq" id="WP_093321208.1">
    <property type="nucleotide sequence ID" value="NZ_FOAF01000001.1"/>
</dbReference>
<dbReference type="CDD" id="cd00130">
    <property type="entry name" value="PAS"/>
    <property type="match status" value="2"/>
</dbReference>
<evidence type="ECO:0000256" key="7">
    <source>
        <dbReference type="ARBA" id="ARBA00022692"/>
    </source>
</evidence>
<dbReference type="OrthoDB" id="9811889at2"/>
<dbReference type="SUPFAM" id="SSF55785">
    <property type="entry name" value="PYP-like sensor domain (PAS domain)"/>
    <property type="match status" value="3"/>
</dbReference>
<protein>
    <recommendedName>
        <fullName evidence="15">Sensory/regulatory protein RpfC</fullName>
        <ecNumber evidence="3">2.7.13.3</ecNumber>
    </recommendedName>
</protein>
<dbReference type="PROSITE" id="PS50894">
    <property type="entry name" value="HPT"/>
    <property type="match status" value="1"/>
</dbReference>
<dbReference type="InterPro" id="IPR000014">
    <property type="entry name" value="PAS"/>
</dbReference>
<dbReference type="SUPFAM" id="SSF52172">
    <property type="entry name" value="CheY-like"/>
    <property type="match status" value="2"/>
</dbReference>